<keyword evidence="5" id="KW-0677">Repeat</keyword>
<dbReference type="InterPro" id="IPR055433">
    <property type="entry name" value="HAT_Syf1-like_N"/>
</dbReference>
<dbReference type="GO" id="GO:0000245">
    <property type="term" value="P:spliceosomal complex assembly"/>
    <property type="evidence" value="ECO:0007669"/>
    <property type="project" value="TreeGrafter"/>
</dbReference>
<dbReference type="SMART" id="SM00386">
    <property type="entry name" value="HAT"/>
    <property type="match status" value="14"/>
</dbReference>
<dbReference type="InterPro" id="IPR011990">
    <property type="entry name" value="TPR-like_helical_dom_sf"/>
</dbReference>
<dbReference type="Pfam" id="PF23233">
    <property type="entry name" value="HAT_Syf1_CNRKL1_N"/>
    <property type="match status" value="2"/>
</dbReference>
<feature type="domain" description="Pre-mRNA-splicing factor Syf1-like N-terminal HAT-repeats" evidence="10">
    <location>
        <begin position="322"/>
        <end position="481"/>
    </location>
</feature>
<dbReference type="EMBL" id="HBFB01005269">
    <property type="protein sequence ID" value="CAD8668202.1"/>
    <property type="molecule type" value="Transcribed_RNA"/>
</dbReference>
<dbReference type="AlphaFoldDB" id="A0A7S0R5Y2"/>
<dbReference type="InterPro" id="IPR003107">
    <property type="entry name" value="HAT"/>
</dbReference>
<dbReference type="FunFam" id="1.25.40.10:FF:000269">
    <property type="entry name" value="Crooked neck pre-mRNA-splicing factor 1"/>
    <property type="match status" value="1"/>
</dbReference>
<keyword evidence="4" id="KW-0747">Spliceosome</keyword>
<feature type="domain" description="Pre-mRNA-splicing factor Syf1-like N-terminal HAT-repeats" evidence="10">
    <location>
        <begin position="73"/>
        <end position="218"/>
    </location>
</feature>
<evidence type="ECO:0000313" key="11">
    <source>
        <dbReference type="EMBL" id="CAD8668202.1"/>
    </source>
</evidence>
<dbReference type="FunFam" id="1.25.40.10:FF:000048">
    <property type="entry name" value="Cell cycle control protein"/>
    <property type="match status" value="1"/>
</dbReference>
<keyword evidence="3" id="KW-0507">mRNA processing</keyword>
<evidence type="ECO:0000256" key="1">
    <source>
        <dbReference type="ARBA" id="ARBA00004123"/>
    </source>
</evidence>
<comment type="subcellular location">
    <subcellularLocation>
        <location evidence="1">Nucleus</location>
    </subcellularLocation>
</comment>
<dbReference type="GO" id="GO:0071011">
    <property type="term" value="C:precatalytic spliceosome"/>
    <property type="evidence" value="ECO:0007669"/>
    <property type="project" value="TreeGrafter"/>
</dbReference>
<evidence type="ECO:0000256" key="2">
    <source>
        <dbReference type="ARBA" id="ARBA00008644"/>
    </source>
</evidence>
<keyword evidence="6" id="KW-0508">mRNA splicing</keyword>
<dbReference type="SUPFAM" id="SSF48452">
    <property type="entry name" value="TPR-like"/>
    <property type="match status" value="2"/>
</dbReference>
<dbReference type="InterPro" id="IPR045075">
    <property type="entry name" value="Syf1-like"/>
</dbReference>
<sequence>MAQFGASARDMQNSLPRGIRVKNKAASDRQITAEQLLREAKEIQLEDDNFKPPKQIITDPEELAEYRLTKRKEYEDLVRRVGRFNMGVWVKYATWEEQQKDFRRARSVWERALDVSYRNITVWLKYAEMEMRHRFINHARNVWDRAVTILPRIDQLWYKYIHMEEMLGNVAGARQVFERWMRFEPDHQGWMAYVKFELRYEEVGRARAVYERYVQVLPSVKAWVRYAKFEMQNGDVSRARGCYERAVDELGEDGQTEEFFIKFAEFEEKVKETERARAIYKYALDHIPKGQAASLYARFVSFEKQHGDRQDIEDVVVSKRRFQYEEEVSRNPLNYDAWFDYVKLEEEAGDIARVREVYERAVANLPPANEKRYWQRYIYLWVRYAVFEELDAGDADRAREVYRAALKLVPHHAFTFSKLWVLAAKLEVRSKRLDAARRILGMAIGMAPKDKSFKAYIELELMLGNVDRCRTLYEKYLEWNPANCHAWIKFAELEKTLGESARTRAVYELAISQPVLDMPEALWKAYIDFEISEGDRGRTRVLYERLLDRTKHVKVWLSYARFEASPLPTGEDEEEAAGGEEGPRPPQESDDPQEAPAARAQRATEVFSRAFKGLREGAPDAKEEALLVLEEWRRHEEAQDWRPEGERAEAVEAVAKKMPKKVKRRRPVRDDTGAEVGTEEYWDHIFPEEGGSAPHLKLLELAYRHKRQKMGEDA</sequence>
<evidence type="ECO:0000256" key="6">
    <source>
        <dbReference type="ARBA" id="ARBA00023187"/>
    </source>
</evidence>
<proteinExistence type="inferred from homology"/>
<dbReference type="PANTHER" id="PTHR11246">
    <property type="entry name" value="PRE-MRNA SPLICING FACTOR"/>
    <property type="match status" value="1"/>
</dbReference>
<dbReference type="GO" id="GO:0071014">
    <property type="term" value="C:post-mRNA release spliceosomal complex"/>
    <property type="evidence" value="ECO:0007669"/>
    <property type="project" value="TreeGrafter"/>
</dbReference>
<evidence type="ECO:0000256" key="8">
    <source>
        <dbReference type="ARBA" id="ARBA00037040"/>
    </source>
</evidence>
<evidence type="ECO:0000256" key="9">
    <source>
        <dbReference type="SAM" id="MobiDB-lite"/>
    </source>
</evidence>
<dbReference type="GO" id="GO:0071007">
    <property type="term" value="C:U2-type catalytic step 2 spliceosome"/>
    <property type="evidence" value="ECO:0007669"/>
    <property type="project" value="TreeGrafter"/>
</dbReference>
<reference evidence="11" key="1">
    <citation type="submission" date="2021-01" db="EMBL/GenBank/DDBJ databases">
        <authorList>
            <person name="Corre E."/>
            <person name="Pelletier E."/>
            <person name="Niang G."/>
            <person name="Scheremetjew M."/>
            <person name="Finn R."/>
            <person name="Kale V."/>
            <person name="Holt S."/>
            <person name="Cochrane G."/>
            <person name="Meng A."/>
            <person name="Brown T."/>
            <person name="Cohen L."/>
        </authorList>
    </citation>
    <scope>NUCLEOTIDE SEQUENCE</scope>
    <source>
        <strain evidence="11">SAG 11-49</strain>
    </source>
</reference>
<protein>
    <recommendedName>
        <fullName evidence="10">Pre-mRNA-splicing factor Syf1-like N-terminal HAT-repeats domain-containing protein</fullName>
    </recommendedName>
</protein>
<evidence type="ECO:0000256" key="3">
    <source>
        <dbReference type="ARBA" id="ARBA00022664"/>
    </source>
</evidence>
<evidence type="ECO:0000259" key="10">
    <source>
        <dbReference type="Pfam" id="PF23233"/>
    </source>
</evidence>
<accession>A0A7S0R5Y2</accession>
<name>A0A7S0R5Y2_9CHLO</name>
<dbReference type="Gene3D" id="1.25.40.10">
    <property type="entry name" value="Tetratricopeptide repeat domain"/>
    <property type="match status" value="3"/>
</dbReference>
<evidence type="ECO:0000256" key="5">
    <source>
        <dbReference type="ARBA" id="ARBA00022737"/>
    </source>
</evidence>
<gene>
    <name evidence="11" type="ORF">CLEI1391_LOCUS2940</name>
</gene>
<feature type="region of interest" description="Disordered" evidence="9">
    <location>
        <begin position="566"/>
        <end position="602"/>
    </location>
</feature>
<evidence type="ECO:0000256" key="7">
    <source>
        <dbReference type="ARBA" id="ARBA00023242"/>
    </source>
</evidence>
<comment type="similarity">
    <text evidence="2">Belongs to the crooked-neck family.</text>
</comment>
<dbReference type="PANTHER" id="PTHR11246:SF3">
    <property type="entry name" value="CROOKED NECK-LIKE PROTEIN 1"/>
    <property type="match status" value="1"/>
</dbReference>
<evidence type="ECO:0000256" key="4">
    <source>
        <dbReference type="ARBA" id="ARBA00022728"/>
    </source>
</evidence>
<comment type="function">
    <text evidence="8">Involved in pre-mRNA splicing and cell cycle progression. Required for the spliceosome assembly and initiation of the DNA replication.</text>
</comment>
<dbReference type="GO" id="GO:0000974">
    <property type="term" value="C:Prp19 complex"/>
    <property type="evidence" value="ECO:0007669"/>
    <property type="project" value="TreeGrafter"/>
</dbReference>
<dbReference type="FunFam" id="1.25.40.10:FF:000306">
    <property type="entry name" value="Cell cycle control protein cwf4"/>
    <property type="match status" value="1"/>
</dbReference>
<organism evidence="11">
    <name type="scientific">Chlamydomonas leiostraca</name>
    <dbReference type="NCBI Taxonomy" id="1034604"/>
    <lineage>
        <taxon>Eukaryota</taxon>
        <taxon>Viridiplantae</taxon>
        <taxon>Chlorophyta</taxon>
        <taxon>core chlorophytes</taxon>
        <taxon>Chlorophyceae</taxon>
        <taxon>CS clade</taxon>
        <taxon>Chlamydomonadales</taxon>
        <taxon>Chlamydomonadaceae</taxon>
        <taxon>Chlamydomonas</taxon>
    </lineage>
</organism>
<keyword evidence="7" id="KW-0539">Nucleus</keyword>